<proteinExistence type="predicted"/>
<evidence type="ECO:0000313" key="1">
    <source>
        <dbReference type="EMBL" id="QDU29506.1"/>
    </source>
</evidence>
<accession>A0A517YGZ4</accession>
<sequence length="464" mass="50305">MSLARRDLLKGFSLGAGTLLLQPILSRLTAQAAGLATRPKRFVFVVESNGFTPQQGAPEGYKRKARDQRPLGGPSELVDLSLADQTLPMALAPLTPWKDKVTIVQGLSGKVCSGGHSTNFQALGAFGQGRGSGESTAVLSETIDGALAKQLPGIFPFLGLGVSKRLENSVLYNVSAWAADKPLPHMVKPDQAYAALFGSVAGGMAKQEFTAKNNLLDFIREDVRRVENKLAGPEREQLGAYLETLDTLRDRQSRLNEIEHTLREHAPVTSDKYTSAVETDRLDAQFDLGAAALVAGLTNVLTISSGAGIRDFDICFTGLGLKKGKHHIGHGGSENDMDWFALSNMIRRFHFEQIAKLAKKLDAIKEGDGTMLDNTVIIYLSDGAESHHSRCWEWPMVVLGNIDGKLKTGRYVDYPAYGYKGHRTTANLFVTLLQLAGSSRTSFGQADPGLKEFDQHGPLTELLA</sequence>
<dbReference type="Pfam" id="PF07586">
    <property type="entry name" value="HXXSHH"/>
    <property type="match status" value="1"/>
</dbReference>
<organism evidence="1 2">
    <name type="scientific">Anatilimnocola aggregata</name>
    <dbReference type="NCBI Taxonomy" id="2528021"/>
    <lineage>
        <taxon>Bacteria</taxon>
        <taxon>Pseudomonadati</taxon>
        <taxon>Planctomycetota</taxon>
        <taxon>Planctomycetia</taxon>
        <taxon>Pirellulales</taxon>
        <taxon>Pirellulaceae</taxon>
        <taxon>Anatilimnocola</taxon>
    </lineage>
</organism>
<dbReference type="InterPro" id="IPR011447">
    <property type="entry name" value="DUF1552"/>
</dbReference>
<protein>
    <recommendedName>
        <fullName evidence="3">DUF1552 domain-containing protein</fullName>
    </recommendedName>
</protein>
<gene>
    <name evidence="1" type="ORF">ETAA8_46180</name>
</gene>
<dbReference type="Proteomes" id="UP000315017">
    <property type="component" value="Chromosome"/>
</dbReference>
<evidence type="ECO:0000313" key="2">
    <source>
        <dbReference type="Proteomes" id="UP000315017"/>
    </source>
</evidence>
<evidence type="ECO:0008006" key="3">
    <source>
        <dbReference type="Google" id="ProtNLM"/>
    </source>
</evidence>
<dbReference type="PROSITE" id="PS51318">
    <property type="entry name" value="TAT"/>
    <property type="match status" value="1"/>
</dbReference>
<reference evidence="1 2" key="1">
    <citation type="submission" date="2019-02" db="EMBL/GenBank/DDBJ databases">
        <title>Deep-cultivation of Planctomycetes and their phenomic and genomic characterization uncovers novel biology.</title>
        <authorList>
            <person name="Wiegand S."/>
            <person name="Jogler M."/>
            <person name="Boedeker C."/>
            <person name="Pinto D."/>
            <person name="Vollmers J."/>
            <person name="Rivas-Marin E."/>
            <person name="Kohn T."/>
            <person name="Peeters S.H."/>
            <person name="Heuer A."/>
            <person name="Rast P."/>
            <person name="Oberbeckmann S."/>
            <person name="Bunk B."/>
            <person name="Jeske O."/>
            <person name="Meyerdierks A."/>
            <person name="Storesund J.E."/>
            <person name="Kallscheuer N."/>
            <person name="Luecker S."/>
            <person name="Lage O.M."/>
            <person name="Pohl T."/>
            <person name="Merkel B.J."/>
            <person name="Hornburger P."/>
            <person name="Mueller R.-W."/>
            <person name="Bruemmer F."/>
            <person name="Labrenz M."/>
            <person name="Spormann A.M."/>
            <person name="Op den Camp H."/>
            <person name="Overmann J."/>
            <person name="Amann R."/>
            <person name="Jetten M.S.M."/>
            <person name="Mascher T."/>
            <person name="Medema M.H."/>
            <person name="Devos D.P."/>
            <person name="Kaster A.-K."/>
            <person name="Ovreas L."/>
            <person name="Rohde M."/>
            <person name="Galperin M.Y."/>
            <person name="Jogler C."/>
        </authorList>
    </citation>
    <scope>NUCLEOTIDE SEQUENCE [LARGE SCALE GENOMIC DNA]</scope>
    <source>
        <strain evidence="1 2">ETA_A8</strain>
    </source>
</reference>
<keyword evidence="2" id="KW-1185">Reference proteome</keyword>
<name>A0A517YGZ4_9BACT</name>
<dbReference type="EMBL" id="CP036274">
    <property type="protein sequence ID" value="QDU29506.1"/>
    <property type="molecule type" value="Genomic_DNA"/>
</dbReference>
<dbReference type="InterPro" id="IPR006311">
    <property type="entry name" value="TAT_signal"/>
</dbReference>
<dbReference type="OrthoDB" id="230029at2"/>
<dbReference type="AlphaFoldDB" id="A0A517YGZ4"/>
<dbReference type="RefSeq" id="WP_145093401.1">
    <property type="nucleotide sequence ID" value="NZ_CP036274.1"/>
</dbReference>
<dbReference type="KEGG" id="aagg:ETAA8_46180"/>